<protein>
    <submittedName>
        <fullName evidence="1">Uncharacterized protein</fullName>
    </submittedName>
</protein>
<reference evidence="1" key="1">
    <citation type="submission" date="2014-04" db="EMBL/GenBank/DDBJ databases">
        <authorList>
            <person name="Ho Y.-N."/>
            <person name="Huang C.-C."/>
        </authorList>
    </citation>
    <scope>NUCLEOTIDE SEQUENCE</scope>
    <source>
        <strain evidence="1">869T2</strain>
    </source>
</reference>
<evidence type="ECO:0000313" key="1">
    <source>
        <dbReference type="EMBL" id="QTO23743.1"/>
    </source>
</evidence>
<name>A0A8A8DF36_9BURK</name>
<dbReference type="SUPFAM" id="SSF53474">
    <property type="entry name" value="alpha/beta-Hydrolases"/>
    <property type="match status" value="1"/>
</dbReference>
<sequence>MLIMQGLQDLQVGYADAQRLKQANPAVELVLVADANHVLKAGHTADRRANLAAYSDPDLPLADGIVERIAAFVWKSTTGAAVGSRMIDRPLALPARLNGSASRCVSVRFHNLDGRLRGR</sequence>
<organism evidence="1 2">
    <name type="scientific">Burkholderia seminalis</name>
    <dbReference type="NCBI Taxonomy" id="488731"/>
    <lineage>
        <taxon>Bacteria</taxon>
        <taxon>Pseudomonadati</taxon>
        <taxon>Pseudomonadota</taxon>
        <taxon>Betaproteobacteria</taxon>
        <taxon>Burkholderiales</taxon>
        <taxon>Burkholderiaceae</taxon>
        <taxon>Burkholderia</taxon>
        <taxon>Burkholderia cepacia complex</taxon>
    </lineage>
</organism>
<gene>
    <name evidence="1" type="ORF">DT99_031340</name>
</gene>
<dbReference type="InterPro" id="IPR029058">
    <property type="entry name" value="AB_hydrolase_fold"/>
</dbReference>
<accession>A0A8A8DF36</accession>
<evidence type="ECO:0000313" key="2">
    <source>
        <dbReference type="Proteomes" id="UP000027834"/>
    </source>
</evidence>
<keyword evidence="2" id="KW-1185">Reference proteome</keyword>
<dbReference type="Proteomes" id="UP000027834">
    <property type="component" value="Chromosome 3"/>
</dbReference>
<dbReference type="AlphaFoldDB" id="A0A8A8DF36"/>
<dbReference type="EMBL" id="CP072522">
    <property type="protein sequence ID" value="QTO23743.1"/>
    <property type="molecule type" value="Genomic_DNA"/>
</dbReference>
<dbReference type="RefSeq" id="WP_154233840.1">
    <property type="nucleotide sequence ID" value="NZ_CP072522.1"/>
</dbReference>
<proteinExistence type="predicted"/>
<dbReference type="Gene3D" id="3.40.50.1820">
    <property type="entry name" value="alpha/beta hydrolase"/>
    <property type="match status" value="1"/>
</dbReference>
<reference evidence="1" key="2">
    <citation type="submission" date="2021-03" db="EMBL/GenBank/DDBJ databases">
        <title>Complete genome sequence of Burkholderia seminalis 869T2.</title>
        <authorList>
            <person name="Hung S.-H."/>
            <person name="Huang C.-T."/>
            <person name="Huang C.-C."/>
            <person name="Kuo C.-H."/>
        </authorList>
    </citation>
    <scope>NUCLEOTIDE SEQUENCE</scope>
    <source>
        <strain evidence="1">869T2</strain>
    </source>
</reference>